<gene>
    <name evidence="3" type="ORF">H7F51_02105</name>
</gene>
<keyword evidence="2" id="KW-0812">Transmembrane</keyword>
<keyword evidence="2" id="KW-1133">Transmembrane helix</keyword>
<dbReference type="SUPFAM" id="SSF51283">
    <property type="entry name" value="dUTPase-like"/>
    <property type="match status" value="1"/>
</dbReference>
<keyword evidence="4" id="KW-1185">Reference proteome</keyword>
<organism evidence="3 4">
    <name type="scientific">Novosphingobium flavum</name>
    <dbReference type="NCBI Taxonomy" id="1778672"/>
    <lineage>
        <taxon>Bacteria</taxon>
        <taxon>Pseudomonadati</taxon>
        <taxon>Pseudomonadota</taxon>
        <taxon>Alphaproteobacteria</taxon>
        <taxon>Sphingomonadales</taxon>
        <taxon>Sphingomonadaceae</taxon>
        <taxon>Novosphingobium</taxon>
    </lineage>
</organism>
<reference evidence="3 4" key="1">
    <citation type="submission" date="2020-08" db="EMBL/GenBank/DDBJ databases">
        <title>The genome sequence of type strain Novosphingobium flavum NBRC 111647.</title>
        <authorList>
            <person name="Liu Y."/>
        </authorList>
    </citation>
    <scope>NUCLEOTIDE SEQUENCE [LARGE SCALE GENOMIC DNA]</scope>
    <source>
        <strain evidence="3 4">NBRC 111647</strain>
    </source>
</reference>
<dbReference type="Proteomes" id="UP000566813">
    <property type="component" value="Unassembled WGS sequence"/>
</dbReference>
<comment type="caution">
    <text evidence="3">The sequence shown here is derived from an EMBL/GenBank/DDBJ whole genome shotgun (WGS) entry which is preliminary data.</text>
</comment>
<evidence type="ECO:0000256" key="1">
    <source>
        <dbReference type="SAM" id="Coils"/>
    </source>
</evidence>
<dbReference type="AlphaFoldDB" id="A0A7X1FP10"/>
<keyword evidence="2" id="KW-0472">Membrane</keyword>
<evidence type="ECO:0008006" key="5">
    <source>
        <dbReference type="Google" id="ProtNLM"/>
    </source>
</evidence>
<evidence type="ECO:0000256" key="2">
    <source>
        <dbReference type="SAM" id="Phobius"/>
    </source>
</evidence>
<feature type="coiled-coil region" evidence="1">
    <location>
        <begin position="321"/>
        <end position="348"/>
    </location>
</feature>
<dbReference type="Gene3D" id="2.70.40.10">
    <property type="match status" value="1"/>
</dbReference>
<feature type="transmembrane region" description="Helical" evidence="2">
    <location>
        <begin position="252"/>
        <end position="274"/>
    </location>
</feature>
<dbReference type="InterPro" id="IPR036157">
    <property type="entry name" value="dUTPase-like_sf"/>
</dbReference>
<sequence>MIQLDNDSALALAEPFKMSSKNPAADPFPRIRSALLSADHIIDYVKKTGMIAPFDGRNGNKSPLKAASYESKIGSVAFIYEKGVNYPKTIYNGSQDFLEIPANSIVFVESDVYFRLPPFIAVRFNLQINHVHRGLLLGTGPLVDPGFWGKLCIPLHNLTNEPYYISKDDGLIWIEFTKTSSNPTHGRPPSNTEFPNIKGMIEKAAKPIFADAAPIAIRSSIPDMVSEANDKATIAADLAQKSEQSAKSLRNWSIGGILVGAISAIGLAATVAGLSWQYYHDNQTDIGGIRDKTTGLERSFDQHIRDVDRYGLTPKDARASVPALRGEVERQQGEIKKLSDQVSEIKAEVARIKPKQRDPNQPAR</sequence>
<evidence type="ECO:0000313" key="3">
    <source>
        <dbReference type="EMBL" id="MBC2664306.1"/>
    </source>
</evidence>
<accession>A0A7X1FP10</accession>
<keyword evidence="1" id="KW-0175">Coiled coil</keyword>
<evidence type="ECO:0000313" key="4">
    <source>
        <dbReference type="Proteomes" id="UP000566813"/>
    </source>
</evidence>
<dbReference type="RefSeq" id="WP_185662572.1">
    <property type="nucleotide sequence ID" value="NZ_JACLAW010000002.1"/>
</dbReference>
<protein>
    <recommendedName>
        <fullName evidence="5">Deoxycytidine triphosphate deaminase</fullName>
    </recommendedName>
</protein>
<proteinExistence type="predicted"/>
<dbReference type="EMBL" id="JACLAW010000002">
    <property type="protein sequence ID" value="MBC2664306.1"/>
    <property type="molecule type" value="Genomic_DNA"/>
</dbReference>
<name>A0A7X1FP10_9SPHN</name>